<protein>
    <submittedName>
        <fullName evidence="1">Uncharacterized protein</fullName>
    </submittedName>
</protein>
<reference evidence="1" key="1">
    <citation type="journal article" date="2021" name="Environ. Microbiol.">
        <title>Gene family expansions and transcriptome signatures uncover fungal adaptations to wood decay.</title>
        <authorList>
            <person name="Hage H."/>
            <person name="Miyauchi S."/>
            <person name="Viragh M."/>
            <person name="Drula E."/>
            <person name="Min B."/>
            <person name="Chaduli D."/>
            <person name="Navarro D."/>
            <person name="Favel A."/>
            <person name="Norest M."/>
            <person name="Lesage-Meessen L."/>
            <person name="Balint B."/>
            <person name="Merenyi Z."/>
            <person name="de Eugenio L."/>
            <person name="Morin E."/>
            <person name="Martinez A.T."/>
            <person name="Baldrian P."/>
            <person name="Stursova M."/>
            <person name="Martinez M.J."/>
            <person name="Novotny C."/>
            <person name="Magnuson J.K."/>
            <person name="Spatafora J.W."/>
            <person name="Maurice S."/>
            <person name="Pangilinan J."/>
            <person name="Andreopoulos W."/>
            <person name="LaButti K."/>
            <person name="Hundley H."/>
            <person name="Na H."/>
            <person name="Kuo A."/>
            <person name="Barry K."/>
            <person name="Lipzen A."/>
            <person name="Henrissat B."/>
            <person name="Riley R."/>
            <person name="Ahrendt S."/>
            <person name="Nagy L.G."/>
            <person name="Grigoriev I.V."/>
            <person name="Martin F."/>
            <person name="Rosso M.N."/>
        </authorList>
    </citation>
    <scope>NUCLEOTIDE SEQUENCE</scope>
    <source>
        <strain evidence="1">CBS 384.51</strain>
    </source>
</reference>
<dbReference type="Proteomes" id="UP001055072">
    <property type="component" value="Unassembled WGS sequence"/>
</dbReference>
<gene>
    <name evidence="1" type="ORF">BDY19DRAFT_902911</name>
</gene>
<evidence type="ECO:0000313" key="2">
    <source>
        <dbReference type="Proteomes" id="UP001055072"/>
    </source>
</evidence>
<accession>A0ACB8UFR6</accession>
<sequence length="623" mass="64496">MKRGAEKQLTRDENGEEEQDTGDGEPKIGLKRADAAELNTRKIRGLPRRATPGGTGSPSTLSGSATPNSEAPAAPKFSGFAGFGSSTLSPTPFSFTAPQNPPAPSSATTNSLSLPLSAFSSTTSAFTLPAPAASTTSNATKLFTSIVNSSSPTEPKLQNDGSSQPTGDDRVKAETTYYTALRGLNVAFLIACKKAVEADPYTDIAGVLERYNQLRSGIKSDYDESVNKGSSSIQAPSPKAEPKPHAPPSSFAGFGGSSSALVSAVERTSETKSSFSMPVPPSGFSGFSSFSASSTTLLGEGGFKPQRASSPPSRKSSSFGVKPSDNSSKPTESAASNGVKSAFTFGPSTSGGSFAFGDSGKKTEGSDFGSTPSVFSSSLFGPPSTSTESEQTDKPEDSTPPTMAVGKLTSSSSLPFAFGSSSPKQPFGFGKPSGSGSLGNPVGFGFGSPPKASDAAPLPTSGFAFGAPKVVETTSGDGEGSEAAVQDDAPPLLVTNSVHDQDGEGEEDEVTKFEQKCKVYKMAKKDDGSQEWKDMGIGLLKVKAHKETDARRLLLRNSSTGKIQINFNVHAGMNPSTSKSIVSLMGHENGAPLPYKLRVKTADQADELQRILQEEVENVKAKS</sequence>
<dbReference type="EMBL" id="MU274902">
    <property type="protein sequence ID" value="KAI0093111.1"/>
    <property type="molecule type" value="Genomic_DNA"/>
</dbReference>
<proteinExistence type="predicted"/>
<organism evidence="1 2">
    <name type="scientific">Irpex rosettiformis</name>
    <dbReference type="NCBI Taxonomy" id="378272"/>
    <lineage>
        <taxon>Eukaryota</taxon>
        <taxon>Fungi</taxon>
        <taxon>Dikarya</taxon>
        <taxon>Basidiomycota</taxon>
        <taxon>Agaricomycotina</taxon>
        <taxon>Agaricomycetes</taxon>
        <taxon>Polyporales</taxon>
        <taxon>Irpicaceae</taxon>
        <taxon>Irpex</taxon>
    </lineage>
</organism>
<name>A0ACB8UFR6_9APHY</name>
<evidence type="ECO:0000313" key="1">
    <source>
        <dbReference type="EMBL" id="KAI0093111.1"/>
    </source>
</evidence>
<keyword evidence="2" id="KW-1185">Reference proteome</keyword>
<comment type="caution">
    <text evidence="1">The sequence shown here is derived from an EMBL/GenBank/DDBJ whole genome shotgun (WGS) entry which is preliminary data.</text>
</comment>